<evidence type="ECO:0000256" key="1">
    <source>
        <dbReference type="SAM" id="MobiDB-lite"/>
    </source>
</evidence>
<dbReference type="AlphaFoldDB" id="A0A401KLI2"/>
<sequence length="492" mass="53974">MPDVNVSFQVCLEVSLSGPVFIQQTSPRYGDVGCESLPEDSLAKFAGSLIEILTKARILSPAQLADVLQRARRVNAIQSWAVNRGGEVIACSHPRGADNNIPATTYESITITGDQLTSHGDALPRSRTQPDRIEPRIDMRKAWTTVPVKRGRRGGERIRKLKSLATPSVAQTPGEGSEGSINHGTPLHLIPDRTICLLRKACRAPEDGQWLRRADFEQVLRLSARLIDPAPRTVLEPLLDSWNANVSQGLHALGLPLEWMGVEAAATYAVMLKNNMVPDAVGQRAARMLLVLNYEEMCQFPECYCPRPRRAAEQKKAYVMNCIAHACGLGDPSKSERDLIHNYLRQGRWLWVIAGIVGLGFALTCSEELMSTIKNVSITNNGVKALATHAFYARPAMVALLHSLESAVAHLMPGKISRSLCEAIQDESGILGQAALLRMNEVDQVHLNVQHAGHQDPIDSDAVIQDVKNRILANLLGTQLALKHDPLLRTII</sequence>
<feature type="region of interest" description="Disordered" evidence="1">
    <location>
        <begin position="166"/>
        <end position="185"/>
    </location>
</feature>
<organism evidence="2 4">
    <name type="scientific">Aspergillus awamori</name>
    <name type="common">Black koji mold</name>
    <dbReference type="NCBI Taxonomy" id="105351"/>
    <lineage>
        <taxon>Eukaryota</taxon>
        <taxon>Fungi</taxon>
        <taxon>Dikarya</taxon>
        <taxon>Ascomycota</taxon>
        <taxon>Pezizomycotina</taxon>
        <taxon>Eurotiomycetes</taxon>
        <taxon>Eurotiomycetidae</taxon>
        <taxon>Eurotiales</taxon>
        <taxon>Aspergillaceae</taxon>
        <taxon>Aspergillus</taxon>
    </lineage>
</organism>
<dbReference type="EMBL" id="BDHI01000021">
    <property type="protein sequence ID" value="GCB25575.1"/>
    <property type="molecule type" value="Genomic_DNA"/>
</dbReference>
<accession>A0A401KLI2</accession>
<evidence type="ECO:0000313" key="4">
    <source>
        <dbReference type="Proteomes" id="UP000286921"/>
    </source>
</evidence>
<evidence type="ECO:0000313" key="2">
    <source>
        <dbReference type="EMBL" id="GCB20101.1"/>
    </source>
</evidence>
<gene>
    <name evidence="2" type="ORF">AAWM_02986</name>
    <name evidence="3" type="ORF">AAWM_08460</name>
</gene>
<protein>
    <submittedName>
        <fullName evidence="2">Uncharacterized protein</fullName>
    </submittedName>
</protein>
<evidence type="ECO:0000313" key="3">
    <source>
        <dbReference type="EMBL" id="GCB25575.1"/>
    </source>
</evidence>
<comment type="caution">
    <text evidence="2">The sequence shown here is derived from an EMBL/GenBank/DDBJ whole genome shotgun (WGS) entry which is preliminary data.</text>
</comment>
<keyword evidence="4" id="KW-1185">Reference proteome</keyword>
<proteinExistence type="predicted"/>
<reference evidence="2 4" key="1">
    <citation type="submission" date="2016-09" db="EMBL/GenBank/DDBJ databases">
        <title>Aspergillus awamori IFM 58123T.</title>
        <authorList>
            <person name="Kusuya Y."/>
            <person name="Shimizu M."/>
            <person name="Takahashi H."/>
            <person name="Yaguchi T."/>
        </authorList>
    </citation>
    <scope>NUCLEOTIDE SEQUENCE [LARGE SCALE GENOMIC DNA]</scope>
    <source>
        <strain evidence="2 4">IFM 58123</strain>
    </source>
</reference>
<dbReference type="EMBL" id="BDHI01000005">
    <property type="protein sequence ID" value="GCB20101.1"/>
    <property type="molecule type" value="Genomic_DNA"/>
</dbReference>
<name>A0A401KLI2_ASPAW</name>
<dbReference type="Proteomes" id="UP000286921">
    <property type="component" value="Unassembled WGS sequence"/>
</dbReference>